<evidence type="ECO:0000256" key="3">
    <source>
        <dbReference type="ARBA" id="ARBA00023163"/>
    </source>
</evidence>
<evidence type="ECO:0000256" key="2">
    <source>
        <dbReference type="ARBA" id="ARBA00023082"/>
    </source>
</evidence>
<protein>
    <recommendedName>
        <fullName evidence="6">RNA polymerase sigma factor, sigma-70 family</fullName>
    </recommendedName>
</protein>
<dbReference type="InterPro" id="IPR013325">
    <property type="entry name" value="RNA_pol_sigma_r2"/>
</dbReference>
<proteinExistence type="predicted"/>
<dbReference type="EMBL" id="CP003156">
    <property type="protein sequence ID" value="AEV31535.1"/>
    <property type="molecule type" value="Genomic_DNA"/>
</dbReference>
<evidence type="ECO:0000313" key="4">
    <source>
        <dbReference type="EMBL" id="AEV31535.1"/>
    </source>
</evidence>
<sequence>MANSYSSKNAQEARVIISGVQSGDRQQFEMLYDNYAPLLLGVISRVVEDERLAAEVLKDTFIKIRKDMIDGHCSADNLCTWMLSTARNLSLKVVGDRKLDQQLEETAGALELVLQRGYTVAQASEKLGMSEKEICQALHAELTTKWSQKG</sequence>
<gene>
    <name evidence="4" type="ordered locus">Oweho_0519</name>
</gene>
<keyword evidence="2" id="KW-0731">Sigma factor</keyword>
<dbReference type="PANTHER" id="PTHR43133:SF62">
    <property type="entry name" value="RNA POLYMERASE SIGMA FACTOR SIGZ"/>
    <property type="match status" value="1"/>
</dbReference>
<keyword evidence="5" id="KW-1185">Reference proteome</keyword>
<dbReference type="GO" id="GO:0016987">
    <property type="term" value="F:sigma factor activity"/>
    <property type="evidence" value="ECO:0007669"/>
    <property type="project" value="UniProtKB-KW"/>
</dbReference>
<dbReference type="OrthoDB" id="9150024at2"/>
<keyword evidence="3" id="KW-0804">Transcription</keyword>
<name>G8QZU1_OWEHD</name>
<evidence type="ECO:0008006" key="6">
    <source>
        <dbReference type="Google" id="ProtNLM"/>
    </source>
</evidence>
<dbReference type="HOGENOM" id="CLU_1738690_0_0_10"/>
<dbReference type="STRING" id="926562.Oweho_0519"/>
<dbReference type="Proteomes" id="UP000005631">
    <property type="component" value="Chromosome"/>
</dbReference>
<reference evidence="4 5" key="1">
    <citation type="journal article" date="2012" name="Stand. Genomic Sci.">
        <title>Genome sequence of the orange-pigmented seawater bacterium Owenweeksia hongkongensis type strain (UST20020801(T)).</title>
        <authorList>
            <person name="Riedel T."/>
            <person name="Held B."/>
            <person name="Nolan M."/>
            <person name="Lucas S."/>
            <person name="Lapidus A."/>
            <person name="Tice H."/>
            <person name="Del Rio T.G."/>
            <person name="Cheng J.F."/>
            <person name="Han C."/>
            <person name="Tapia R."/>
            <person name="Goodwin L.A."/>
            <person name="Pitluck S."/>
            <person name="Liolios K."/>
            <person name="Mavromatis K."/>
            <person name="Pagani I."/>
            <person name="Ivanova N."/>
            <person name="Mikhailova N."/>
            <person name="Pati A."/>
            <person name="Chen A."/>
            <person name="Palaniappan K."/>
            <person name="Rohde M."/>
            <person name="Tindall B.J."/>
            <person name="Detter J.C."/>
            <person name="Goker M."/>
            <person name="Woyke T."/>
            <person name="Bristow J."/>
            <person name="Eisen J.A."/>
            <person name="Markowitz V."/>
            <person name="Hugenholtz P."/>
            <person name="Klenk H.P."/>
            <person name="Kyrpides N.C."/>
        </authorList>
    </citation>
    <scope>NUCLEOTIDE SEQUENCE</scope>
    <source>
        <strain evidence="5">DSM 17368 / JCM 12287 / NRRL B-23963</strain>
    </source>
</reference>
<dbReference type="Gene3D" id="1.10.1740.10">
    <property type="match status" value="1"/>
</dbReference>
<evidence type="ECO:0000256" key="1">
    <source>
        <dbReference type="ARBA" id="ARBA00023015"/>
    </source>
</evidence>
<keyword evidence="1" id="KW-0805">Transcription regulation</keyword>
<dbReference type="KEGG" id="oho:Oweho_0519"/>
<dbReference type="PANTHER" id="PTHR43133">
    <property type="entry name" value="RNA POLYMERASE ECF-TYPE SIGMA FACTO"/>
    <property type="match status" value="1"/>
</dbReference>
<dbReference type="SUPFAM" id="SSF88946">
    <property type="entry name" value="Sigma2 domain of RNA polymerase sigma factors"/>
    <property type="match status" value="1"/>
</dbReference>
<dbReference type="InterPro" id="IPR039425">
    <property type="entry name" value="RNA_pol_sigma-70-like"/>
</dbReference>
<dbReference type="AlphaFoldDB" id="G8QZU1"/>
<dbReference type="eggNOG" id="COG1595">
    <property type="taxonomic scope" value="Bacteria"/>
</dbReference>
<dbReference type="RefSeq" id="WP_014200896.1">
    <property type="nucleotide sequence ID" value="NC_016599.1"/>
</dbReference>
<dbReference type="GO" id="GO:0006352">
    <property type="term" value="P:DNA-templated transcription initiation"/>
    <property type="evidence" value="ECO:0007669"/>
    <property type="project" value="InterPro"/>
</dbReference>
<evidence type="ECO:0000313" key="5">
    <source>
        <dbReference type="Proteomes" id="UP000005631"/>
    </source>
</evidence>
<accession>G8QZU1</accession>
<organism evidence="4 5">
    <name type="scientific">Owenweeksia hongkongensis (strain DSM 17368 / CIP 108786 / JCM 12287 / NRRL B-23963 / UST20020801)</name>
    <dbReference type="NCBI Taxonomy" id="926562"/>
    <lineage>
        <taxon>Bacteria</taxon>
        <taxon>Pseudomonadati</taxon>
        <taxon>Bacteroidota</taxon>
        <taxon>Flavobacteriia</taxon>
        <taxon>Flavobacteriales</taxon>
        <taxon>Owenweeksiaceae</taxon>
        <taxon>Owenweeksia</taxon>
    </lineage>
</organism>